<evidence type="ECO:0000313" key="3">
    <source>
        <dbReference type="Proteomes" id="UP000179797"/>
    </source>
</evidence>
<organism evidence="2 3">
    <name type="scientific">Flammeovirga pacifica</name>
    <dbReference type="NCBI Taxonomy" id="915059"/>
    <lineage>
        <taxon>Bacteria</taxon>
        <taxon>Pseudomonadati</taxon>
        <taxon>Bacteroidota</taxon>
        <taxon>Cytophagia</taxon>
        <taxon>Cytophagales</taxon>
        <taxon>Flammeovirgaceae</taxon>
        <taxon>Flammeovirga</taxon>
    </lineage>
</organism>
<reference evidence="2 3" key="1">
    <citation type="journal article" date="2012" name="Int. J. Syst. Evol. Microbiol.">
        <title>Flammeovirga pacifica sp. nov., isolated from deep-sea sediment.</title>
        <authorList>
            <person name="Xu H."/>
            <person name="Fu Y."/>
            <person name="Yang N."/>
            <person name="Ding Z."/>
            <person name="Lai Q."/>
            <person name="Zeng R."/>
        </authorList>
    </citation>
    <scope>NUCLEOTIDE SEQUENCE [LARGE SCALE GENOMIC DNA]</scope>
    <source>
        <strain evidence="3">DSM 24597 / LMG 26175 / WPAGA1</strain>
    </source>
</reference>
<accession>A0A1S1Z149</accession>
<dbReference type="Proteomes" id="UP000179797">
    <property type="component" value="Unassembled WGS sequence"/>
</dbReference>
<dbReference type="EMBL" id="JRYR02000001">
    <property type="protein sequence ID" value="OHX66990.1"/>
    <property type="molecule type" value="Genomic_DNA"/>
</dbReference>
<dbReference type="Pfam" id="PF14292">
    <property type="entry name" value="SusE"/>
    <property type="match status" value="1"/>
</dbReference>
<dbReference type="AlphaFoldDB" id="A0A1S1Z149"/>
<dbReference type="STRING" id="915059.NH26_11865"/>
<evidence type="ECO:0000313" key="2">
    <source>
        <dbReference type="EMBL" id="OHX66990.1"/>
    </source>
</evidence>
<protein>
    <recommendedName>
        <fullName evidence="1">SusE outer membrane protein domain-containing protein</fullName>
    </recommendedName>
</protein>
<evidence type="ECO:0000259" key="1">
    <source>
        <dbReference type="Pfam" id="PF14292"/>
    </source>
</evidence>
<name>A0A1S1Z149_FLAPC</name>
<sequence>MAICSCQTKELDQAVIDKDAVVTPNQIQQIDTQYIFTEETKDEDFDSLFWTPVDFGVATAPNYTLQADITADDFSDPINLNHTYNLETTFTKGDLNKFLLEKGVEGGSEVEVSFRVEANLHEDITAVHSEPITSKITIYAPLKLAPLYIMGDDQWWNMNHILALHTLDIGEYEVIGTFNNGSHFRFFEEASWEGKQLGYGSFNDVDPLLDAATDADDNFRFTGESGIYFMSVSLRSKTITMQKAVAPELYLVGDQNGWSFDKVTWLGGGKYEITSNFWNGNIFRFFTEEWNWSSKQYNYNFFREGTITGDLSGDTEGDANLRFEGTDGEFKVSVDLYNQSIELK</sequence>
<dbReference type="InterPro" id="IPR025970">
    <property type="entry name" value="SusE"/>
</dbReference>
<dbReference type="Gene3D" id="2.60.40.3620">
    <property type="match status" value="2"/>
</dbReference>
<feature type="domain" description="SusE outer membrane protein" evidence="1">
    <location>
        <begin position="31"/>
        <end position="116"/>
    </location>
</feature>
<keyword evidence="3" id="KW-1185">Reference proteome</keyword>
<gene>
    <name evidence="2" type="ORF">NH26_11865</name>
</gene>
<comment type="caution">
    <text evidence="2">The sequence shown here is derived from an EMBL/GenBank/DDBJ whole genome shotgun (WGS) entry which is preliminary data.</text>
</comment>
<proteinExistence type="predicted"/>